<protein>
    <submittedName>
        <fullName evidence="2">(rape) hypothetical protein</fullName>
    </submittedName>
</protein>
<dbReference type="OMA" id="STMMPHE"/>
<dbReference type="Proteomes" id="UP001295469">
    <property type="component" value="Chromosome A09"/>
</dbReference>
<name>A0A816PE46_BRANA</name>
<dbReference type="SMR" id="A0A816PE46"/>
<gene>
    <name evidence="2" type="ORF">DARMORV10_A09P47430.1</name>
</gene>
<sequence length="79" mass="9328">MSNKDASARPSTMMPHEKLRRRQQIQAVLAIQRQQQQFRHQVRDITLVIRLARMTRSAIPKEKSRYRPLDMLAAKQMEG</sequence>
<dbReference type="AlphaFoldDB" id="A0A816PE46"/>
<feature type="region of interest" description="Disordered" evidence="1">
    <location>
        <begin position="1"/>
        <end position="21"/>
    </location>
</feature>
<evidence type="ECO:0000313" key="2">
    <source>
        <dbReference type="EMBL" id="CAF2047488.1"/>
    </source>
</evidence>
<accession>A0A816PE46</accession>
<proteinExistence type="predicted"/>
<reference evidence="2" key="1">
    <citation type="submission" date="2021-01" db="EMBL/GenBank/DDBJ databases">
        <authorList>
            <consortium name="Genoscope - CEA"/>
            <person name="William W."/>
        </authorList>
    </citation>
    <scope>NUCLEOTIDE SEQUENCE</scope>
</reference>
<evidence type="ECO:0000256" key="1">
    <source>
        <dbReference type="SAM" id="MobiDB-lite"/>
    </source>
</evidence>
<organism evidence="2">
    <name type="scientific">Brassica napus</name>
    <name type="common">Rape</name>
    <dbReference type="NCBI Taxonomy" id="3708"/>
    <lineage>
        <taxon>Eukaryota</taxon>
        <taxon>Viridiplantae</taxon>
        <taxon>Streptophyta</taxon>
        <taxon>Embryophyta</taxon>
        <taxon>Tracheophyta</taxon>
        <taxon>Spermatophyta</taxon>
        <taxon>Magnoliopsida</taxon>
        <taxon>eudicotyledons</taxon>
        <taxon>Gunneridae</taxon>
        <taxon>Pentapetalae</taxon>
        <taxon>rosids</taxon>
        <taxon>malvids</taxon>
        <taxon>Brassicales</taxon>
        <taxon>Brassicaceae</taxon>
        <taxon>Brassiceae</taxon>
        <taxon>Brassica</taxon>
    </lineage>
</organism>
<dbReference type="Gramene" id="CDX78239">
    <property type="protein sequence ID" value="CDX78239"/>
    <property type="gene ID" value="GSBRNA2T00129568001"/>
</dbReference>
<dbReference type="EMBL" id="HG994363">
    <property type="protein sequence ID" value="CAF2047488.1"/>
    <property type="molecule type" value="Genomic_DNA"/>
</dbReference>